<proteinExistence type="predicted"/>
<evidence type="ECO:0000313" key="4">
    <source>
        <dbReference type="Proteomes" id="UP001596445"/>
    </source>
</evidence>
<dbReference type="EMBL" id="JBHSZI010000001">
    <property type="protein sequence ID" value="MFC7059689.1"/>
    <property type="molecule type" value="Genomic_DNA"/>
</dbReference>
<comment type="caution">
    <text evidence="3">The sequence shown here is derived from an EMBL/GenBank/DDBJ whole genome shotgun (WGS) entry which is preliminary data.</text>
</comment>
<reference evidence="3 4" key="1">
    <citation type="journal article" date="2019" name="Int. J. Syst. Evol. Microbiol.">
        <title>The Global Catalogue of Microorganisms (GCM) 10K type strain sequencing project: providing services to taxonomists for standard genome sequencing and annotation.</title>
        <authorList>
            <consortium name="The Broad Institute Genomics Platform"/>
            <consortium name="The Broad Institute Genome Sequencing Center for Infectious Disease"/>
            <person name="Wu L."/>
            <person name="Ma J."/>
        </authorList>
    </citation>
    <scope>NUCLEOTIDE SEQUENCE [LARGE SCALE GENOMIC DNA]</scope>
    <source>
        <strain evidence="3 4">JCM 30072</strain>
    </source>
</reference>
<accession>A0ABD5W5P2</accession>
<feature type="compositionally biased region" description="Acidic residues" evidence="1">
    <location>
        <begin position="32"/>
        <end position="64"/>
    </location>
</feature>
<sequence>MSDDDTSDLFEDLEADVADREGDPFESLSDAAPEEPADEQAAETGEDDQSDEVWGEDFEIEEGPPESPGVERAKGAQTDEAVSDSSTALDDDLDRDGMDLNVGRRPDTESDPLGDVRPRQGDPFEENDSLFEERETEGIDPDTVWQDLASADARGAAGEYERTFAEVSKHAYCEQCEHFSPPPDVACAHEGTDIVEFLDMETVRVVDCPIVAEREELQEE</sequence>
<dbReference type="AlphaFoldDB" id="A0ABD5W5P2"/>
<evidence type="ECO:0000259" key="2">
    <source>
        <dbReference type="Pfam" id="PF26456"/>
    </source>
</evidence>
<dbReference type="Pfam" id="PF26456">
    <property type="entry name" value="DUF8135"/>
    <property type="match status" value="1"/>
</dbReference>
<dbReference type="Proteomes" id="UP001596445">
    <property type="component" value="Unassembled WGS sequence"/>
</dbReference>
<feature type="compositionally biased region" description="Basic and acidic residues" evidence="1">
    <location>
        <begin position="95"/>
        <end position="122"/>
    </location>
</feature>
<organism evidence="3 4">
    <name type="scientific">Halovenus salina</name>
    <dbReference type="NCBI Taxonomy" id="1510225"/>
    <lineage>
        <taxon>Archaea</taxon>
        <taxon>Methanobacteriati</taxon>
        <taxon>Methanobacteriota</taxon>
        <taxon>Stenosarchaea group</taxon>
        <taxon>Halobacteria</taxon>
        <taxon>Halobacteriales</taxon>
        <taxon>Haloarculaceae</taxon>
        <taxon>Halovenus</taxon>
    </lineage>
</organism>
<dbReference type="RefSeq" id="WP_267162474.1">
    <property type="nucleotide sequence ID" value="NZ_CP112972.1"/>
</dbReference>
<evidence type="ECO:0000256" key="1">
    <source>
        <dbReference type="SAM" id="MobiDB-lite"/>
    </source>
</evidence>
<dbReference type="GeneID" id="76631875"/>
<name>A0ABD5W5P2_9EURY</name>
<feature type="region of interest" description="Disordered" evidence="1">
    <location>
        <begin position="1"/>
        <end position="141"/>
    </location>
</feature>
<protein>
    <recommendedName>
        <fullName evidence="2">DUF8135 domain-containing protein</fullName>
    </recommendedName>
</protein>
<keyword evidence="4" id="KW-1185">Reference proteome</keyword>
<evidence type="ECO:0000313" key="3">
    <source>
        <dbReference type="EMBL" id="MFC7059689.1"/>
    </source>
</evidence>
<feature type="domain" description="DUF8135" evidence="2">
    <location>
        <begin position="166"/>
        <end position="214"/>
    </location>
</feature>
<dbReference type="InterPro" id="IPR058448">
    <property type="entry name" value="DUF8135"/>
</dbReference>
<gene>
    <name evidence="3" type="ORF">ACFQQG_17715</name>
</gene>
<feature type="compositionally biased region" description="Acidic residues" evidence="1">
    <location>
        <begin position="1"/>
        <end position="16"/>
    </location>
</feature>